<keyword evidence="3" id="KW-1185">Reference proteome</keyword>
<feature type="compositionally biased region" description="Polar residues" evidence="1">
    <location>
        <begin position="132"/>
        <end position="142"/>
    </location>
</feature>
<organism evidence="2 3">
    <name type="scientific">Phytophthora oleae</name>
    <dbReference type="NCBI Taxonomy" id="2107226"/>
    <lineage>
        <taxon>Eukaryota</taxon>
        <taxon>Sar</taxon>
        <taxon>Stramenopiles</taxon>
        <taxon>Oomycota</taxon>
        <taxon>Peronosporomycetes</taxon>
        <taxon>Peronosporales</taxon>
        <taxon>Peronosporaceae</taxon>
        <taxon>Phytophthora</taxon>
    </lineage>
</organism>
<reference evidence="2 3" key="1">
    <citation type="submission" date="2024-09" db="EMBL/GenBank/DDBJ databases">
        <title>Genome sequencing and assembly of Phytophthora oleae, isolate VK10A, causative agent of rot of olive drupes.</title>
        <authorList>
            <person name="Conti Taguali S."/>
            <person name="Riolo M."/>
            <person name="La Spada F."/>
            <person name="Cacciola S.O."/>
            <person name="Dionisio G."/>
        </authorList>
    </citation>
    <scope>NUCLEOTIDE SEQUENCE [LARGE SCALE GENOMIC DNA]</scope>
    <source>
        <strain evidence="2 3">VK10A</strain>
    </source>
</reference>
<evidence type="ECO:0000313" key="3">
    <source>
        <dbReference type="Proteomes" id="UP001632037"/>
    </source>
</evidence>
<dbReference type="Proteomes" id="UP001632037">
    <property type="component" value="Unassembled WGS sequence"/>
</dbReference>
<feature type="compositionally biased region" description="Basic and acidic residues" evidence="1">
    <location>
        <begin position="247"/>
        <end position="258"/>
    </location>
</feature>
<feature type="compositionally biased region" description="Acidic residues" evidence="1">
    <location>
        <begin position="232"/>
        <end position="246"/>
    </location>
</feature>
<feature type="compositionally biased region" description="Acidic residues" evidence="1">
    <location>
        <begin position="273"/>
        <end position="284"/>
    </location>
</feature>
<dbReference type="EMBL" id="JBIMZQ010000033">
    <property type="protein sequence ID" value="KAL3662129.1"/>
    <property type="molecule type" value="Genomic_DNA"/>
</dbReference>
<dbReference type="AlphaFoldDB" id="A0ABD3F765"/>
<comment type="caution">
    <text evidence="2">The sequence shown here is derived from an EMBL/GenBank/DDBJ whole genome shotgun (WGS) entry which is preliminary data.</text>
</comment>
<feature type="region of interest" description="Disordered" evidence="1">
    <location>
        <begin position="111"/>
        <end position="212"/>
    </location>
</feature>
<accession>A0ABD3F765</accession>
<feature type="compositionally biased region" description="Polar residues" evidence="1">
    <location>
        <begin position="354"/>
        <end position="365"/>
    </location>
</feature>
<proteinExistence type="predicted"/>
<sequence length="541" mass="58367">MWNVFALIRLRCRIPDTASFVLTSQLVLRRFVDLKHTAGYCKVKPSHLQSARARGCRIYQGSVNTFPVGEAALYRHTEEDSFVNFWKTLAQELQAADKAATPVLVPFQPKSDRAPAVTASANDSTKPAELQPAQQGRASSSPPDDGMTIRRSCTQTKRDPVQGSTANTGSGPSISVALAKETGLSAAKGKDKARGGAPKRNSKGKTTSGNPSLAFKQFQRVCEYGRFEALMQDDSDSEIGDQEENEQEAKEDSAHEEAAYAYPDSATPPHEPADEEMKEGDNWEDLMPQSVSSQDAQDTESQRRLMRAARRTDDEDEERIYTAVAPPAAEAGLVDVDMGPAAEPSSLSRYVGSSAPTSTQPSALTPGSEFPYSIASSDIPSDELAQQYVSQPASTPEDPPSTPVVPPSQASSSSPVYAGTLGPRANPVQARQWLSWFEGSEGRVPGTGQCAILALYATVSNCAQPVLKLTRDVVKDANNHKRAIYALMIENLQTDCELGLLDPIAGLTKLHPGSFPPESTQAVIAILCKSYMHERHRSVAV</sequence>
<evidence type="ECO:0000313" key="2">
    <source>
        <dbReference type="EMBL" id="KAL3662129.1"/>
    </source>
</evidence>
<feature type="region of interest" description="Disordered" evidence="1">
    <location>
        <begin position="232"/>
        <end position="422"/>
    </location>
</feature>
<feature type="compositionally biased region" description="Low complexity" evidence="1">
    <location>
        <begin position="407"/>
        <end position="416"/>
    </location>
</feature>
<evidence type="ECO:0008006" key="4">
    <source>
        <dbReference type="Google" id="ProtNLM"/>
    </source>
</evidence>
<gene>
    <name evidence="2" type="ORF">V7S43_012930</name>
</gene>
<protein>
    <recommendedName>
        <fullName evidence="4">Calponin-homology (CH) domain-containing protein</fullName>
    </recommendedName>
</protein>
<evidence type="ECO:0000256" key="1">
    <source>
        <dbReference type="SAM" id="MobiDB-lite"/>
    </source>
</evidence>
<feature type="compositionally biased region" description="Pro residues" evidence="1">
    <location>
        <begin position="397"/>
        <end position="406"/>
    </location>
</feature>
<feature type="compositionally biased region" description="Polar residues" evidence="1">
    <location>
        <begin position="162"/>
        <end position="173"/>
    </location>
</feature>
<name>A0ABD3F765_9STRA</name>